<feature type="transmembrane region" description="Helical" evidence="1">
    <location>
        <begin position="137"/>
        <end position="155"/>
    </location>
</feature>
<keyword evidence="1" id="KW-0812">Transmembrane</keyword>
<dbReference type="InterPro" id="IPR021913">
    <property type="entry name" value="DUF3526"/>
</dbReference>
<keyword evidence="3" id="KW-1185">Reference proteome</keyword>
<dbReference type="PANTHER" id="PTHR43471">
    <property type="entry name" value="ABC TRANSPORTER PERMEASE"/>
    <property type="match status" value="1"/>
</dbReference>
<evidence type="ECO:0000313" key="2">
    <source>
        <dbReference type="EMBL" id="GIZ53317.1"/>
    </source>
</evidence>
<name>A0ABQ4Q8S6_9BURK</name>
<dbReference type="Pfam" id="PF12040">
    <property type="entry name" value="DUF3526"/>
    <property type="match status" value="1"/>
</dbReference>
<feature type="transmembrane region" description="Helical" evidence="1">
    <location>
        <begin position="448"/>
        <end position="471"/>
    </location>
</feature>
<comment type="caution">
    <text evidence="2">The sequence shown here is derived from an EMBL/GenBank/DDBJ whole genome shotgun (WGS) entry which is preliminary data.</text>
</comment>
<reference evidence="2 3" key="1">
    <citation type="journal article" date="2022" name="Int. J. Syst. Evol. Microbiol.">
        <title>Noviherbaspirillum aridicola sp. nov., isolated from an arid soil in Pakistan.</title>
        <authorList>
            <person name="Khan I.U."/>
            <person name="Saqib M."/>
            <person name="Amin A."/>
            <person name="Hussain F."/>
            <person name="Li L."/>
            <person name="Liu Y.H."/>
            <person name="Fang B.Z."/>
            <person name="Ahmed I."/>
            <person name="Li W.J."/>
        </authorList>
    </citation>
    <scope>NUCLEOTIDE SEQUENCE [LARGE SCALE GENOMIC DNA]</scope>
    <source>
        <strain evidence="2 3">NCCP-691</strain>
    </source>
</reference>
<dbReference type="Pfam" id="PF12679">
    <property type="entry name" value="ABC2_membrane_2"/>
    <property type="match status" value="1"/>
</dbReference>
<feature type="transmembrane region" description="Helical" evidence="1">
    <location>
        <begin position="246"/>
        <end position="264"/>
    </location>
</feature>
<gene>
    <name evidence="2" type="ORF">NCCP691_33310</name>
</gene>
<evidence type="ECO:0000256" key="1">
    <source>
        <dbReference type="SAM" id="Phobius"/>
    </source>
</evidence>
<evidence type="ECO:0000313" key="3">
    <source>
        <dbReference type="Proteomes" id="UP000887222"/>
    </source>
</evidence>
<keyword evidence="1" id="KW-1133">Transmembrane helix</keyword>
<dbReference type="RefSeq" id="WP_220809736.1">
    <property type="nucleotide sequence ID" value="NZ_BPMK01000016.1"/>
</dbReference>
<feature type="transmembrane region" description="Helical" evidence="1">
    <location>
        <begin position="221"/>
        <end position="239"/>
    </location>
</feature>
<organism evidence="2 3">
    <name type="scientific">Noviherbaspirillum aridicola</name>
    <dbReference type="NCBI Taxonomy" id="2849687"/>
    <lineage>
        <taxon>Bacteria</taxon>
        <taxon>Pseudomonadati</taxon>
        <taxon>Pseudomonadota</taxon>
        <taxon>Betaproteobacteria</taxon>
        <taxon>Burkholderiales</taxon>
        <taxon>Oxalobacteraceae</taxon>
        <taxon>Noviherbaspirillum</taxon>
    </lineage>
</organism>
<dbReference type="Proteomes" id="UP000887222">
    <property type="component" value="Unassembled WGS sequence"/>
</dbReference>
<keyword evidence="1" id="KW-0472">Membrane</keyword>
<feature type="transmembrane region" description="Helical" evidence="1">
    <location>
        <begin position="186"/>
        <end position="209"/>
    </location>
</feature>
<dbReference type="PANTHER" id="PTHR43471:SF1">
    <property type="entry name" value="ABC TRANSPORTER PERMEASE PROTEIN NOSY-RELATED"/>
    <property type="match status" value="1"/>
</dbReference>
<protein>
    <submittedName>
        <fullName evidence="2">ABC transporter permease</fullName>
    </submittedName>
</protein>
<sequence>MSATFGSSVARIAREELRAMWRQRVTLVALILGLLLAATATLVGYEHRRSVEGDRERYQSAADAQWHAQPDRHPHRVVHYGHYVFRPLTPLAFFDSGIDAFTGHMLYLEGHRQNTANFSDARQSSVLLRFGLPTPAFVLQTLLPLLIVFLAFGCISRERERGSLRLLLAQGVSPARILYGKLAGHGALALLIASPALLALAAVAVLAPGQRIEALLMMTGYALYLLLWAAIAVCMSGAVSRARDALLCLLALWAAVVIVLPRLLPDLASARVELPTRIEIDVAIHKALAQIGDSHDPNDPYFSGYRQKILAQYGVQKIEDLPVNYGGLLLKEGERLTSELFDRHTRELFRMQEAQSRFVDAFAVASPFLALRRLSMSLAGTDRQTHERFLIEAEKYRFNLIQALNELHARHVRFENDRDQRISQTHWQSLPRFSFPPRDTAEAVRLHALPALSAMVLWLFLLVPFLPLVAWRMGRVRA</sequence>
<dbReference type="EMBL" id="BPMK01000016">
    <property type="protein sequence ID" value="GIZ53317.1"/>
    <property type="molecule type" value="Genomic_DNA"/>
</dbReference>
<proteinExistence type="predicted"/>
<accession>A0ABQ4Q8S6</accession>